<evidence type="ECO:0000313" key="2">
    <source>
        <dbReference type="EMBL" id="GAC34837.1"/>
    </source>
</evidence>
<dbReference type="PANTHER" id="PTHR48079">
    <property type="entry name" value="PROTEIN YEEZ"/>
    <property type="match status" value="1"/>
</dbReference>
<dbReference type="EMBL" id="BAER01000118">
    <property type="protein sequence ID" value="GAC34837.1"/>
    <property type="molecule type" value="Genomic_DNA"/>
</dbReference>
<dbReference type="RefSeq" id="WP_007106602.1">
    <property type="nucleotide sequence ID" value="NZ_BAER01000118.1"/>
</dbReference>
<keyword evidence="3" id="KW-1185">Reference proteome</keyword>
<dbReference type="GO" id="GO:0004029">
    <property type="term" value="F:aldehyde dehydrogenase (NAD+) activity"/>
    <property type="evidence" value="ECO:0007669"/>
    <property type="project" value="TreeGrafter"/>
</dbReference>
<dbReference type="SUPFAM" id="SSF51735">
    <property type="entry name" value="NAD(P)-binding Rossmann-fold domains"/>
    <property type="match status" value="1"/>
</dbReference>
<comment type="caution">
    <text evidence="2">The sequence shown here is derived from an EMBL/GenBank/DDBJ whole genome shotgun (WGS) entry which is preliminary data.</text>
</comment>
<proteinExistence type="predicted"/>
<accession>K6ZX93</accession>
<dbReference type="InterPro" id="IPR051783">
    <property type="entry name" value="NAD(P)-dependent_oxidoreduct"/>
</dbReference>
<dbReference type="Proteomes" id="UP000006322">
    <property type="component" value="Unassembled WGS sequence"/>
</dbReference>
<dbReference type="InterPro" id="IPR036291">
    <property type="entry name" value="NAD(P)-bd_dom_sf"/>
</dbReference>
<dbReference type="PANTHER" id="PTHR48079:SF6">
    <property type="entry name" value="NAD(P)-BINDING DOMAIN-CONTAINING PROTEIN-RELATED"/>
    <property type="match status" value="1"/>
</dbReference>
<evidence type="ECO:0000313" key="3">
    <source>
        <dbReference type="Proteomes" id="UP000006322"/>
    </source>
</evidence>
<dbReference type="InterPro" id="IPR001509">
    <property type="entry name" value="Epimerase_deHydtase"/>
</dbReference>
<organism evidence="2 3">
    <name type="scientific">Paraglaciecola polaris LMG 21857</name>
    <dbReference type="NCBI Taxonomy" id="1129793"/>
    <lineage>
        <taxon>Bacteria</taxon>
        <taxon>Pseudomonadati</taxon>
        <taxon>Pseudomonadota</taxon>
        <taxon>Gammaproteobacteria</taxon>
        <taxon>Alteromonadales</taxon>
        <taxon>Alteromonadaceae</taxon>
        <taxon>Paraglaciecola</taxon>
    </lineage>
</organism>
<sequence>MNISIFGGGWLGQPLASKLSGARGTVNRHSPNQYHVRVTARSEQSVLMLKELGLVAYPFTLGQSLTEHRDLTALLDNDVVIINIPPGRRNLANDPRASQIFIDNMCALIQQTCIENSAQLIFISTSAVYGDAQGYITEHNKVAPVTESARAHQAVESFILQQIPHSACILRLAGLVGPGRHPGMFLAGKHEVSAGGQVVNLIHQQDVISALEKIILSKTWGEVLHLSAQAHPSRREYYTWAAQQLGLAAPHFAYEVECLQGKWIDASYTLQKLSLSLTYPSPYDML</sequence>
<gene>
    <name evidence="2" type="ORF">GPLA_3958</name>
</gene>
<dbReference type="OrthoDB" id="751203at2"/>
<reference evidence="3" key="1">
    <citation type="journal article" date="2014" name="Environ. Microbiol.">
        <title>Comparative genomics of the marine bacterial genus Glaciecola reveals the high degree of genomic diversity and genomic characteristic for cold adaptation.</title>
        <authorList>
            <person name="Qin Q.L."/>
            <person name="Xie B.B."/>
            <person name="Yu Y."/>
            <person name="Shu Y.L."/>
            <person name="Rong J.C."/>
            <person name="Zhang Y.J."/>
            <person name="Zhao D.L."/>
            <person name="Chen X.L."/>
            <person name="Zhang X.Y."/>
            <person name="Chen B."/>
            <person name="Zhou B.C."/>
            <person name="Zhang Y.Z."/>
        </authorList>
    </citation>
    <scope>NUCLEOTIDE SEQUENCE [LARGE SCALE GENOMIC DNA]</scope>
    <source>
        <strain evidence="3">LMG 21857</strain>
    </source>
</reference>
<name>K6ZX93_9ALTE</name>
<dbReference type="Pfam" id="PF01370">
    <property type="entry name" value="Epimerase"/>
    <property type="match status" value="1"/>
</dbReference>
<protein>
    <submittedName>
        <fullName evidence="2">dTDP-4-dehydrorhamnose reductase</fullName>
    </submittedName>
</protein>
<dbReference type="GO" id="GO:0005737">
    <property type="term" value="C:cytoplasm"/>
    <property type="evidence" value="ECO:0007669"/>
    <property type="project" value="TreeGrafter"/>
</dbReference>
<feature type="domain" description="NAD-dependent epimerase/dehydratase" evidence="1">
    <location>
        <begin position="103"/>
        <end position="184"/>
    </location>
</feature>
<evidence type="ECO:0000259" key="1">
    <source>
        <dbReference type="Pfam" id="PF01370"/>
    </source>
</evidence>
<dbReference type="AlphaFoldDB" id="K6ZX93"/>
<dbReference type="STRING" id="1129793.GPLA_3958"/>
<dbReference type="Gene3D" id="3.40.50.720">
    <property type="entry name" value="NAD(P)-binding Rossmann-like Domain"/>
    <property type="match status" value="1"/>
</dbReference>